<keyword evidence="3" id="KW-0449">Lipoprotein</keyword>
<keyword evidence="2" id="KW-0732">Signal</keyword>
<evidence type="ECO:0000313" key="3">
    <source>
        <dbReference type="EMBL" id="MBB3175088.1"/>
    </source>
</evidence>
<evidence type="ECO:0000256" key="1">
    <source>
        <dbReference type="SAM" id="MobiDB-lite"/>
    </source>
</evidence>
<name>A0A839UXK6_9PROT</name>
<feature type="signal peptide" evidence="2">
    <location>
        <begin position="1"/>
        <end position="24"/>
    </location>
</feature>
<organism evidence="3 4">
    <name type="scientific">Endobacter medicaginis</name>
    <dbReference type="NCBI Taxonomy" id="1181271"/>
    <lineage>
        <taxon>Bacteria</taxon>
        <taxon>Pseudomonadati</taxon>
        <taxon>Pseudomonadota</taxon>
        <taxon>Alphaproteobacteria</taxon>
        <taxon>Acetobacterales</taxon>
        <taxon>Acetobacteraceae</taxon>
        <taxon>Endobacter</taxon>
    </lineage>
</organism>
<dbReference type="EMBL" id="JACHXV010000017">
    <property type="protein sequence ID" value="MBB3175088.1"/>
    <property type="molecule type" value="Genomic_DNA"/>
</dbReference>
<feature type="chain" id="PRO_5032966813" evidence="2">
    <location>
        <begin position="25"/>
        <end position="50"/>
    </location>
</feature>
<comment type="caution">
    <text evidence="3">The sequence shown here is derived from an EMBL/GenBank/DDBJ whole genome shotgun (WGS) entry which is preliminary data.</text>
</comment>
<evidence type="ECO:0000256" key="2">
    <source>
        <dbReference type="SAM" id="SignalP"/>
    </source>
</evidence>
<sequence length="50" mass="4826">MIRHLALACALACLAGCASQPAPAPVPATATGGDIPAAPADPSVMTPHGY</sequence>
<gene>
    <name evidence="3" type="ORF">FHR90_002935</name>
</gene>
<keyword evidence="4" id="KW-1185">Reference proteome</keyword>
<dbReference type="RefSeq" id="WP_183275460.1">
    <property type="nucleotide sequence ID" value="NZ_JACHXV010000017.1"/>
</dbReference>
<dbReference type="AlphaFoldDB" id="A0A839UXK6"/>
<reference evidence="3 4" key="1">
    <citation type="submission" date="2020-08" db="EMBL/GenBank/DDBJ databases">
        <title>Genomic Encyclopedia of Type Strains, Phase III (KMG-III): the genomes of soil and plant-associated and newly described type strains.</title>
        <authorList>
            <person name="Whitman W."/>
        </authorList>
    </citation>
    <scope>NUCLEOTIDE SEQUENCE [LARGE SCALE GENOMIC DNA]</scope>
    <source>
        <strain evidence="3 4">CECT 8088</strain>
    </source>
</reference>
<accession>A0A839UXK6</accession>
<dbReference type="Proteomes" id="UP000557688">
    <property type="component" value="Unassembled WGS sequence"/>
</dbReference>
<protein>
    <submittedName>
        <fullName evidence="3">Putative lipoprotein YajG</fullName>
    </submittedName>
</protein>
<evidence type="ECO:0000313" key="4">
    <source>
        <dbReference type="Proteomes" id="UP000557688"/>
    </source>
</evidence>
<feature type="region of interest" description="Disordered" evidence="1">
    <location>
        <begin position="19"/>
        <end position="50"/>
    </location>
</feature>
<proteinExistence type="predicted"/>